<dbReference type="GO" id="GO:0009060">
    <property type="term" value="P:aerobic respiration"/>
    <property type="evidence" value="ECO:0007669"/>
    <property type="project" value="TreeGrafter"/>
</dbReference>
<evidence type="ECO:0000313" key="3">
    <source>
        <dbReference type="EMBL" id="KAG7660927.1"/>
    </source>
</evidence>
<dbReference type="GO" id="GO:0006627">
    <property type="term" value="P:protein processing involved in protein targeting to mitochondrion"/>
    <property type="evidence" value="ECO:0007669"/>
    <property type="project" value="TreeGrafter"/>
</dbReference>
<dbReference type="AlphaFoldDB" id="A0A8J5QCF6"/>
<feature type="domain" description="Peptidase M16 N-terminal" evidence="1">
    <location>
        <begin position="36"/>
        <end position="171"/>
    </location>
</feature>
<accession>A0A8J5QCF6</accession>
<feature type="domain" description="Peptidase M16 C-terminal" evidence="2">
    <location>
        <begin position="180"/>
        <end position="357"/>
    </location>
</feature>
<dbReference type="GO" id="GO:0005739">
    <property type="term" value="C:mitochondrion"/>
    <property type="evidence" value="ECO:0007669"/>
    <property type="project" value="TreeGrafter"/>
</dbReference>
<comment type="caution">
    <text evidence="3">The sequence shown here is derived from an EMBL/GenBank/DDBJ whole genome shotgun (WGS) entry which is preliminary data.</text>
</comment>
<dbReference type="GeneID" id="73472402"/>
<evidence type="ECO:0000313" key="4">
    <source>
        <dbReference type="Proteomes" id="UP000694255"/>
    </source>
</evidence>
<dbReference type="RefSeq" id="XP_049261160.1">
    <property type="nucleotide sequence ID" value="XM_049409687.1"/>
</dbReference>
<name>A0A8J5QCF6_9ASCO</name>
<organism evidence="3 4">
    <name type="scientific">[Candida] subhashii</name>
    <dbReference type="NCBI Taxonomy" id="561895"/>
    <lineage>
        <taxon>Eukaryota</taxon>
        <taxon>Fungi</taxon>
        <taxon>Dikarya</taxon>
        <taxon>Ascomycota</taxon>
        <taxon>Saccharomycotina</taxon>
        <taxon>Pichiomycetes</taxon>
        <taxon>Debaryomycetaceae</taxon>
        <taxon>Spathaspora</taxon>
    </lineage>
</organism>
<dbReference type="EMBL" id="JAGSYN010000272">
    <property type="protein sequence ID" value="KAG7660927.1"/>
    <property type="molecule type" value="Genomic_DNA"/>
</dbReference>
<gene>
    <name evidence="3" type="ORF">J8A68_005602</name>
</gene>
<proteinExistence type="predicted"/>
<reference evidence="3 4" key="1">
    <citation type="journal article" date="2021" name="DNA Res.">
        <title>Genome analysis of Candida subhashii reveals its hybrid nature and dual mitochondrial genome conformations.</title>
        <authorList>
            <person name="Mixao V."/>
            <person name="Hegedusova E."/>
            <person name="Saus E."/>
            <person name="Pryszcz L.P."/>
            <person name="Cillingova A."/>
            <person name="Nosek J."/>
            <person name="Gabaldon T."/>
        </authorList>
    </citation>
    <scope>NUCLEOTIDE SEQUENCE [LARGE SCALE GENOMIC DNA]</scope>
    <source>
        <strain evidence="3 4">CBS 10753</strain>
    </source>
</reference>
<protein>
    <submittedName>
        <fullName evidence="3">COR1</fullName>
    </submittedName>
</protein>
<dbReference type="InterPro" id="IPR011765">
    <property type="entry name" value="Pept_M16_N"/>
</dbReference>
<dbReference type="OrthoDB" id="10251424at2759"/>
<keyword evidence="4" id="KW-1185">Reference proteome</keyword>
<sequence length="443" mass="47349">MIRGSAVRQSLKVLSARRLMSTAQTKFTTLSNGVTVATATNPSATTSTVGLYIGGGSRSEHPYNNGISALTANILANGSENGVLLSSENTKEVNAIVAQTTNSNVEKAAQLIGSIASNADKVLSKGDFAAAKAALIAQTNAIESNPESKVLEHLNASAFQGYSLGLPTLGTSESVANLELDDAIRHLERQLVTSNTVIAAVGNFNHDKLVDTLEGNLSITANLKPATQPASFLGSEVRMRDDTLPKAYVSIAVNGEGLNSPDHYLSKVAAAVYGSFEQNTTTTPYTSPKLASIVQEYGIVDKYHHFSQSYSDAGLWGFYAEISHIMAVDEFVHFALKEWNRLSISVTDAEVARAKAQVKTALAAKLNTPAAVASELGQKILLTGHATSIHDAFAKIDAITTKDIKAWGQAKLWDRDIVISGTGQIEGLFDYNRNRNDMAMMRW</sequence>
<dbReference type="PANTHER" id="PTHR11851:SF126">
    <property type="entry name" value="CYTOCHROME B-C1 COMPLEX SUBUNIT 1, MITOCHONDRIAL"/>
    <property type="match status" value="1"/>
</dbReference>
<dbReference type="InterPro" id="IPR050361">
    <property type="entry name" value="MPP/UQCRC_Complex"/>
</dbReference>
<evidence type="ECO:0000259" key="2">
    <source>
        <dbReference type="Pfam" id="PF05193"/>
    </source>
</evidence>
<dbReference type="Proteomes" id="UP000694255">
    <property type="component" value="Unassembled WGS sequence"/>
</dbReference>
<dbReference type="GO" id="GO:0004222">
    <property type="term" value="F:metalloendopeptidase activity"/>
    <property type="evidence" value="ECO:0007669"/>
    <property type="project" value="TreeGrafter"/>
</dbReference>
<dbReference type="InterPro" id="IPR007863">
    <property type="entry name" value="Peptidase_M16_C"/>
</dbReference>
<dbReference type="Pfam" id="PF00675">
    <property type="entry name" value="Peptidase_M16"/>
    <property type="match status" value="1"/>
</dbReference>
<evidence type="ECO:0000259" key="1">
    <source>
        <dbReference type="Pfam" id="PF00675"/>
    </source>
</evidence>
<dbReference type="Pfam" id="PF05193">
    <property type="entry name" value="Peptidase_M16_C"/>
    <property type="match status" value="1"/>
</dbReference>
<dbReference type="PANTHER" id="PTHR11851">
    <property type="entry name" value="METALLOPROTEASE"/>
    <property type="match status" value="1"/>
</dbReference>